<proteinExistence type="predicted"/>
<gene>
    <name evidence="1" type="ORF">MFFC18_03150</name>
</gene>
<evidence type="ECO:0000313" key="1">
    <source>
        <dbReference type="EMBL" id="QEG20467.1"/>
    </source>
</evidence>
<keyword evidence="2" id="KW-1185">Reference proteome</keyword>
<reference evidence="1 2" key="1">
    <citation type="submission" date="2019-08" db="EMBL/GenBank/DDBJ databases">
        <title>Deep-cultivation of Planctomycetes and their phenomic and genomic characterization uncovers novel biology.</title>
        <authorList>
            <person name="Wiegand S."/>
            <person name="Jogler M."/>
            <person name="Boedeker C."/>
            <person name="Pinto D."/>
            <person name="Vollmers J."/>
            <person name="Rivas-Marin E."/>
            <person name="Kohn T."/>
            <person name="Peeters S.H."/>
            <person name="Heuer A."/>
            <person name="Rast P."/>
            <person name="Oberbeckmann S."/>
            <person name="Bunk B."/>
            <person name="Jeske O."/>
            <person name="Meyerdierks A."/>
            <person name="Storesund J.E."/>
            <person name="Kallscheuer N."/>
            <person name="Luecker S."/>
            <person name="Lage O.M."/>
            <person name="Pohl T."/>
            <person name="Merkel B.J."/>
            <person name="Hornburger P."/>
            <person name="Mueller R.-W."/>
            <person name="Bruemmer F."/>
            <person name="Labrenz M."/>
            <person name="Spormann A.M."/>
            <person name="Op den Camp H."/>
            <person name="Overmann J."/>
            <person name="Amann R."/>
            <person name="Jetten M.S.M."/>
            <person name="Mascher T."/>
            <person name="Medema M.H."/>
            <person name="Devos D.P."/>
            <person name="Kaster A.-K."/>
            <person name="Ovreas L."/>
            <person name="Rohde M."/>
            <person name="Galperin M.Y."/>
            <person name="Jogler C."/>
        </authorList>
    </citation>
    <scope>NUCLEOTIDE SEQUENCE [LARGE SCALE GENOMIC DNA]</scope>
    <source>
        <strain evidence="1 2">FC18</strain>
    </source>
</reference>
<dbReference type="Proteomes" id="UP000322214">
    <property type="component" value="Chromosome"/>
</dbReference>
<dbReference type="EMBL" id="CP042912">
    <property type="protein sequence ID" value="QEG20467.1"/>
    <property type="molecule type" value="Genomic_DNA"/>
</dbReference>
<sequence length="76" mass="8922">MQSQLEAYATLMHRAQKNGAESELSHTTELALDPVTAKCNGRIADYFLRWRILALIRRFFLPTFRRPFPVRFVPTR</sequence>
<dbReference type="AlphaFoldDB" id="A0A5B9P1T5"/>
<dbReference type="STRING" id="980251.GCA_001642875_02501"/>
<protein>
    <submittedName>
        <fullName evidence="1">Uncharacterized protein</fullName>
    </submittedName>
</protein>
<dbReference type="KEGG" id="mff:MFFC18_03150"/>
<name>A0A5B9P1T5_9BACT</name>
<evidence type="ECO:0000313" key="2">
    <source>
        <dbReference type="Proteomes" id="UP000322214"/>
    </source>
</evidence>
<organism evidence="1 2">
    <name type="scientific">Mariniblastus fucicola</name>
    <dbReference type="NCBI Taxonomy" id="980251"/>
    <lineage>
        <taxon>Bacteria</taxon>
        <taxon>Pseudomonadati</taxon>
        <taxon>Planctomycetota</taxon>
        <taxon>Planctomycetia</taxon>
        <taxon>Pirellulales</taxon>
        <taxon>Pirellulaceae</taxon>
        <taxon>Mariniblastus</taxon>
    </lineage>
</organism>
<accession>A0A5B9P1T5</accession>